<evidence type="ECO:0000313" key="2">
    <source>
        <dbReference type="EMBL" id="AMJ41707.1"/>
    </source>
</evidence>
<dbReference type="AlphaFoldDB" id="A0A120MKB0"/>
<keyword evidence="1" id="KW-1133">Transmembrane helix</keyword>
<accession>A0A120MKB0</accession>
<keyword evidence="4" id="KW-1185">Reference proteome</keyword>
<name>A0A120MKB0_ANAPI</name>
<evidence type="ECO:0000313" key="3">
    <source>
        <dbReference type="EMBL" id="SHE82914.1"/>
    </source>
</evidence>
<sequence>MSFLTFSVLWTLVSMFVVSSLFVVPVIIIIVSLIELFIKFLYLSCKKIYFKLKAGVSKHER</sequence>
<feature type="transmembrane region" description="Helical" evidence="1">
    <location>
        <begin position="12"/>
        <end position="38"/>
    </location>
</feature>
<evidence type="ECO:0000313" key="5">
    <source>
        <dbReference type="Proteomes" id="UP000184204"/>
    </source>
</evidence>
<dbReference type="EMBL" id="FQUA01000008">
    <property type="protein sequence ID" value="SHE82914.1"/>
    <property type="molecule type" value="Genomic_DNA"/>
</dbReference>
<organism evidence="3 5">
    <name type="scientific">Anaerotignum propionicum DSM 1682</name>
    <dbReference type="NCBI Taxonomy" id="991789"/>
    <lineage>
        <taxon>Bacteria</taxon>
        <taxon>Bacillati</taxon>
        <taxon>Bacillota</taxon>
        <taxon>Clostridia</taxon>
        <taxon>Lachnospirales</taxon>
        <taxon>Anaerotignaceae</taxon>
        <taxon>Anaerotignum</taxon>
    </lineage>
</organism>
<keyword evidence="1" id="KW-0812">Transmembrane</keyword>
<dbReference type="Proteomes" id="UP000068026">
    <property type="component" value="Chromosome"/>
</dbReference>
<dbReference type="Proteomes" id="UP000184204">
    <property type="component" value="Unassembled WGS sequence"/>
</dbReference>
<reference evidence="3" key="4">
    <citation type="submission" date="2016-11" db="EMBL/GenBank/DDBJ databases">
        <authorList>
            <person name="Varghese N."/>
            <person name="Submissions S."/>
        </authorList>
    </citation>
    <scope>NUCLEOTIDE SEQUENCE</scope>
    <source>
        <strain evidence="3">DSM 1682</strain>
    </source>
</reference>
<dbReference type="EMBL" id="CP014223">
    <property type="protein sequence ID" value="AMJ41707.1"/>
    <property type="molecule type" value="Genomic_DNA"/>
</dbReference>
<evidence type="ECO:0000313" key="4">
    <source>
        <dbReference type="Proteomes" id="UP000068026"/>
    </source>
</evidence>
<protein>
    <submittedName>
        <fullName evidence="3">Uncharacterized protein</fullName>
    </submittedName>
</protein>
<gene>
    <name evidence="2" type="ORF">CPRO_21270</name>
    <name evidence="3" type="ORF">SAMN02745151_01905</name>
</gene>
<keyword evidence="1" id="KW-0472">Membrane</keyword>
<dbReference type="KEGG" id="cpro:CPRO_21270"/>
<proteinExistence type="predicted"/>
<reference evidence="2 4" key="1">
    <citation type="journal article" date="2016" name="Genome Announc.">
        <title>Complete Genome Sequence of the Amino Acid-Fermenting Clostridium propionicum X2 (DSM 1682).</title>
        <authorList>
            <person name="Poehlein A."/>
            <person name="Schlien K."/>
            <person name="Chowdhury N.P."/>
            <person name="Gottschalk G."/>
            <person name="Buckel W."/>
            <person name="Daniel R."/>
        </authorList>
    </citation>
    <scope>NUCLEOTIDE SEQUENCE [LARGE SCALE GENOMIC DNA]</scope>
    <source>
        <strain evidence="2 4">X2</strain>
    </source>
</reference>
<reference evidence="4" key="2">
    <citation type="submission" date="2016-01" db="EMBL/GenBank/DDBJ databases">
        <authorList>
            <person name="Poehlein A."/>
            <person name="Schlien K."/>
            <person name="Gottschalk G."/>
            <person name="Buckel W."/>
            <person name="Daniel R."/>
        </authorList>
    </citation>
    <scope>NUCLEOTIDE SEQUENCE [LARGE SCALE GENOMIC DNA]</scope>
    <source>
        <strain evidence="4">X2</strain>
    </source>
</reference>
<evidence type="ECO:0000256" key="1">
    <source>
        <dbReference type="SAM" id="Phobius"/>
    </source>
</evidence>
<reference evidence="5" key="3">
    <citation type="submission" date="2016-11" db="EMBL/GenBank/DDBJ databases">
        <authorList>
            <person name="Jaros S."/>
            <person name="Januszkiewicz K."/>
            <person name="Wedrychowicz H."/>
        </authorList>
    </citation>
    <scope>NUCLEOTIDE SEQUENCE [LARGE SCALE GENOMIC DNA]</scope>
    <source>
        <strain evidence="5">DSM 1682</strain>
    </source>
</reference>